<accession>A0AA36H580</accession>
<proteinExistence type="predicted"/>
<comment type="caution">
    <text evidence="1">The sequence shown here is derived from an EMBL/GenBank/DDBJ whole genome shotgun (WGS) entry which is preliminary data.</text>
</comment>
<organism evidence="1 2">
    <name type="scientific">Cylicocyclus nassatus</name>
    <name type="common">Nematode worm</name>
    <dbReference type="NCBI Taxonomy" id="53992"/>
    <lineage>
        <taxon>Eukaryota</taxon>
        <taxon>Metazoa</taxon>
        <taxon>Ecdysozoa</taxon>
        <taxon>Nematoda</taxon>
        <taxon>Chromadorea</taxon>
        <taxon>Rhabditida</taxon>
        <taxon>Rhabditina</taxon>
        <taxon>Rhabditomorpha</taxon>
        <taxon>Strongyloidea</taxon>
        <taxon>Strongylidae</taxon>
        <taxon>Cylicocyclus</taxon>
    </lineage>
</organism>
<reference evidence="1" key="1">
    <citation type="submission" date="2023-07" db="EMBL/GenBank/DDBJ databases">
        <authorList>
            <consortium name="CYATHOMIX"/>
        </authorList>
    </citation>
    <scope>NUCLEOTIDE SEQUENCE</scope>
    <source>
        <strain evidence="1">N/A</strain>
    </source>
</reference>
<gene>
    <name evidence="1" type="ORF">CYNAS_LOCUS15984</name>
</gene>
<sequence>IAGAKIGEVSKTSPYVSCPSSTLERIVKAAVKEVGKSLRAMDIIQAILVWASDNPTNQTPALLLREIPIDDLLDEEVDVLRDIANEYDLEQLADEIFNLHYSVKLLPISRIDFVSEKVVEFAENDRPIRGCRREHRLTAGKNVLDTENNQENILASEQQAGVRAEMTAEDRQALSNIVGTSKIHFGTIPLEKTCNDLRIEIIYQGSREAARDDPVKLYFDVEVDAPN</sequence>
<dbReference type="Proteomes" id="UP001176961">
    <property type="component" value="Unassembled WGS sequence"/>
</dbReference>
<evidence type="ECO:0000313" key="1">
    <source>
        <dbReference type="EMBL" id="CAJ0604001.1"/>
    </source>
</evidence>
<name>A0AA36H580_CYLNA</name>
<keyword evidence="2" id="KW-1185">Reference proteome</keyword>
<dbReference type="EMBL" id="CATQJL010000305">
    <property type="protein sequence ID" value="CAJ0604001.1"/>
    <property type="molecule type" value="Genomic_DNA"/>
</dbReference>
<protein>
    <submittedName>
        <fullName evidence="1">Uncharacterized protein</fullName>
    </submittedName>
</protein>
<dbReference type="AlphaFoldDB" id="A0AA36H580"/>
<evidence type="ECO:0000313" key="2">
    <source>
        <dbReference type="Proteomes" id="UP001176961"/>
    </source>
</evidence>
<feature type="non-terminal residue" evidence="1">
    <location>
        <position position="1"/>
    </location>
</feature>